<dbReference type="InterPro" id="IPR004572">
    <property type="entry name" value="Protoporphyrinogen_oxidase"/>
</dbReference>
<evidence type="ECO:0000256" key="6">
    <source>
        <dbReference type="ARBA" id="ARBA00019046"/>
    </source>
</evidence>
<evidence type="ECO:0000313" key="14">
    <source>
        <dbReference type="Proteomes" id="UP001597362"/>
    </source>
</evidence>
<dbReference type="NCBIfam" id="TIGR00562">
    <property type="entry name" value="proto_IX_ox"/>
    <property type="match status" value="1"/>
</dbReference>
<evidence type="ECO:0000256" key="11">
    <source>
        <dbReference type="RuleBase" id="RU364052"/>
    </source>
</evidence>
<comment type="subcellular location">
    <subcellularLocation>
        <location evidence="11">Cytoplasm</location>
    </subcellularLocation>
</comment>
<proteinExistence type="inferred from homology"/>
<dbReference type="SUPFAM" id="SSF51905">
    <property type="entry name" value="FAD/NAD(P)-binding domain"/>
    <property type="match status" value="1"/>
</dbReference>
<comment type="similarity">
    <text evidence="4 11">Belongs to the protoporphyrinogen/coproporphyrinogen oxidase family. Coproporphyrinogen III oxidase subfamily.</text>
</comment>
<keyword evidence="10 11" id="KW-0350">Heme biosynthesis</keyword>
<keyword evidence="9 11" id="KW-0560">Oxidoreductase</keyword>
<dbReference type="Proteomes" id="UP001597362">
    <property type="component" value="Unassembled WGS sequence"/>
</dbReference>
<accession>A0ABW4YG99</accession>
<dbReference type="GO" id="GO:0004729">
    <property type="term" value="F:oxygen-dependent protoporphyrinogen oxidase activity"/>
    <property type="evidence" value="ECO:0007669"/>
    <property type="project" value="UniProtKB-EC"/>
</dbReference>
<comment type="caution">
    <text evidence="13">The sequence shown here is derived from an EMBL/GenBank/DDBJ whole genome shotgun (WGS) entry which is preliminary data.</text>
</comment>
<dbReference type="RefSeq" id="WP_377769596.1">
    <property type="nucleotide sequence ID" value="NZ_JBHUHO010000007.1"/>
</dbReference>
<dbReference type="PANTHER" id="PTHR42923:SF3">
    <property type="entry name" value="PROTOPORPHYRINOGEN OXIDASE"/>
    <property type="match status" value="1"/>
</dbReference>
<evidence type="ECO:0000256" key="10">
    <source>
        <dbReference type="ARBA" id="ARBA00023133"/>
    </source>
</evidence>
<dbReference type="InterPro" id="IPR036188">
    <property type="entry name" value="FAD/NAD-bd_sf"/>
</dbReference>
<evidence type="ECO:0000256" key="9">
    <source>
        <dbReference type="ARBA" id="ARBA00023002"/>
    </source>
</evidence>
<dbReference type="EMBL" id="JBHUHO010000007">
    <property type="protein sequence ID" value="MFD2114584.1"/>
    <property type="molecule type" value="Genomic_DNA"/>
</dbReference>
<dbReference type="InterPro" id="IPR050464">
    <property type="entry name" value="Zeta_carotene_desat/Oxidored"/>
</dbReference>
<organism evidence="13 14">
    <name type="scientific">Paenibacillus yanchengensis</name>
    <dbReference type="NCBI Taxonomy" id="2035833"/>
    <lineage>
        <taxon>Bacteria</taxon>
        <taxon>Bacillati</taxon>
        <taxon>Bacillota</taxon>
        <taxon>Bacilli</taxon>
        <taxon>Bacillales</taxon>
        <taxon>Paenibacillaceae</taxon>
        <taxon>Paenibacillus</taxon>
    </lineage>
</organism>
<comment type="catalytic activity">
    <reaction evidence="1">
        <text>coproporphyrinogen III + 3 O2 = coproporphyrin III + 3 H2O2</text>
        <dbReference type="Rhea" id="RHEA:43436"/>
        <dbReference type="ChEBI" id="CHEBI:15379"/>
        <dbReference type="ChEBI" id="CHEBI:16240"/>
        <dbReference type="ChEBI" id="CHEBI:57309"/>
        <dbReference type="ChEBI" id="CHEBI:131725"/>
        <dbReference type="EC" id="1.3.3.15"/>
    </reaction>
    <physiologicalReaction direction="left-to-right" evidence="1">
        <dbReference type="Rhea" id="RHEA:43437"/>
    </physiologicalReaction>
</comment>
<dbReference type="Pfam" id="PF01593">
    <property type="entry name" value="Amino_oxidase"/>
    <property type="match status" value="1"/>
</dbReference>
<comment type="cofactor">
    <cofactor evidence="2 11">
        <name>FAD</name>
        <dbReference type="ChEBI" id="CHEBI:57692"/>
    </cofactor>
</comment>
<keyword evidence="7 11" id="KW-0285">Flavoprotein</keyword>
<dbReference type="PANTHER" id="PTHR42923">
    <property type="entry name" value="PROTOPORPHYRINOGEN OXIDASE"/>
    <property type="match status" value="1"/>
</dbReference>
<dbReference type="EC" id="1.3.3.15" evidence="5 11"/>
<evidence type="ECO:0000256" key="5">
    <source>
        <dbReference type="ARBA" id="ARBA00012402"/>
    </source>
</evidence>
<evidence type="ECO:0000256" key="7">
    <source>
        <dbReference type="ARBA" id="ARBA00022630"/>
    </source>
</evidence>
<reference evidence="14" key="1">
    <citation type="journal article" date="2019" name="Int. J. Syst. Evol. Microbiol.">
        <title>The Global Catalogue of Microorganisms (GCM) 10K type strain sequencing project: providing services to taxonomists for standard genome sequencing and annotation.</title>
        <authorList>
            <consortium name="The Broad Institute Genomics Platform"/>
            <consortium name="The Broad Institute Genome Sequencing Center for Infectious Disease"/>
            <person name="Wu L."/>
            <person name="Ma J."/>
        </authorList>
    </citation>
    <scope>NUCLEOTIDE SEQUENCE [LARGE SCALE GENOMIC DNA]</scope>
    <source>
        <strain evidence="14">GH52</strain>
    </source>
</reference>
<dbReference type="InterPro" id="IPR002937">
    <property type="entry name" value="Amino_oxidase"/>
</dbReference>
<dbReference type="Gene3D" id="1.10.3110.10">
    <property type="entry name" value="protoporphyrinogen ix oxidase, domain 3"/>
    <property type="match status" value="1"/>
</dbReference>
<sequence length="465" mass="51740">MRTIAIIGGGITGISTAYYLEKQLAETGQQVKIVLIEREEKLGGKINTQQEASFLMEVGADSIVARKQNVAPLLEELNLADEVVYNTVGVSYLYNADGLKRIPPDTIFGIPMTVQSLAESELISDQGKVAALKDIYTPNEKFTAQDSIGHFLKHFFGEELVDKQIAPVLSGVYSGNIYELTLANTLPYLLEYKNTYGSIIKGLEQHKAQFQQANNKKFISFANGLDRLPNKMAQQLKQTEILQGIAAEHITKQHSLHDSYVITLSNGETINADYVILSTLHTVAQQLLQDEQLDTLFSQLKTSSLISMYLGYALPDATLPADGTGFIVAGNSALTCNACTWTSRKWEHTSAEQRLLLRLFYKSNSTAFEKLCQMDEQAQLQFAKQEIKASLKIIADPVEFVVTKWTDTMPNYHLQHPQIVKQLEQSLQENYPGMLLAGCSYYGVGIPDCIQNGEQTAKKIIELLR</sequence>
<feature type="domain" description="Amine oxidase" evidence="12">
    <location>
        <begin position="11"/>
        <end position="461"/>
    </location>
</feature>
<gene>
    <name evidence="13" type="primary">hemG</name>
    <name evidence="13" type="ORF">ACFSJH_02335</name>
</gene>
<evidence type="ECO:0000256" key="3">
    <source>
        <dbReference type="ARBA" id="ARBA00004744"/>
    </source>
</evidence>
<evidence type="ECO:0000256" key="1">
    <source>
        <dbReference type="ARBA" id="ARBA00001755"/>
    </source>
</evidence>
<keyword evidence="14" id="KW-1185">Reference proteome</keyword>
<dbReference type="SUPFAM" id="SSF54373">
    <property type="entry name" value="FAD-linked reductases, C-terminal domain"/>
    <property type="match status" value="1"/>
</dbReference>
<comment type="function">
    <text evidence="11">Involved in coproporphyrin-dependent heme b biosynthesis. Catalyzes the oxidation of coproporphyrinogen III to coproporphyrin III.</text>
</comment>
<keyword evidence="11" id="KW-0963">Cytoplasm</keyword>
<name>A0ABW4YG99_9BACL</name>
<evidence type="ECO:0000256" key="2">
    <source>
        <dbReference type="ARBA" id="ARBA00001974"/>
    </source>
</evidence>
<comment type="pathway">
    <text evidence="3 11">Porphyrin-containing compound metabolism; protoheme biosynthesis.</text>
</comment>
<protein>
    <recommendedName>
        <fullName evidence="6 11">Coproporphyrinogen III oxidase</fullName>
        <ecNumber evidence="5 11">1.3.3.15</ecNumber>
    </recommendedName>
</protein>
<evidence type="ECO:0000313" key="13">
    <source>
        <dbReference type="EMBL" id="MFD2114584.1"/>
    </source>
</evidence>
<evidence type="ECO:0000259" key="12">
    <source>
        <dbReference type="Pfam" id="PF01593"/>
    </source>
</evidence>
<keyword evidence="8 11" id="KW-0274">FAD</keyword>
<dbReference type="Gene3D" id="3.90.660.20">
    <property type="entry name" value="Protoporphyrinogen oxidase, mitochondrial, domain 2"/>
    <property type="match status" value="1"/>
</dbReference>
<evidence type="ECO:0000256" key="8">
    <source>
        <dbReference type="ARBA" id="ARBA00022827"/>
    </source>
</evidence>
<dbReference type="Gene3D" id="3.50.50.60">
    <property type="entry name" value="FAD/NAD(P)-binding domain"/>
    <property type="match status" value="1"/>
</dbReference>
<evidence type="ECO:0000256" key="4">
    <source>
        <dbReference type="ARBA" id="ARBA00008310"/>
    </source>
</evidence>